<proteinExistence type="inferred from homology"/>
<dbReference type="SUPFAM" id="SSF103025">
    <property type="entry name" value="Folate-binding domain"/>
    <property type="match status" value="1"/>
</dbReference>
<dbReference type="Pfam" id="PF01571">
    <property type="entry name" value="GCV_T"/>
    <property type="match status" value="1"/>
</dbReference>
<dbReference type="Pfam" id="PF16350">
    <property type="entry name" value="FAO_M"/>
    <property type="match status" value="1"/>
</dbReference>
<dbReference type="Gene3D" id="2.40.30.110">
    <property type="entry name" value="Aminomethyltransferase beta-barrel domains"/>
    <property type="match status" value="1"/>
</dbReference>
<dbReference type="Gene3D" id="3.30.70.1400">
    <property type="entry name" value="Aminomethyltransferase beta-barrel domains"/>
    <property type="match status" value="1"/>
</dbReference>
<dbReference type="PROSITE" id="PS51257">
    <property type="entry name" value="PROKAR_LIPOPROTEIN"/>
    <property type="match status" value="1"/>
</dbReference>
<evidence type="ECO:0000256" key="1">
    <source>
        <dbReference type="ARBA" id="ARBA00008609"/>
    </source>
</evidence>
<evidence type="ECO:0000259" key="4">
    <source>
        <dbReference type="Pfam" id="PF01571"/>
    </source>
</evidence>
<comment type="similarity">
    <text evidence="1">Belongs to the GcvT family.</text>
</comment>
<evidence type="ECO:0000313" key="8">
    <source>
        <dbReference type="Proteomes" id="UP001589943"/>
    </source>
</evidence>
<dbReference type="Pfam" id="PF01266">
    <property type="entry name" value="DAO"/>
    <property type="match status" value="1"/>
</dbReference>
<feature type="domain" description="GCVT N-terminal" evidence="4">
    <location>
        <begin position="426"/>
        <end position="703"/>
    </location>
</feature>
<feature type="domain" description="Aminomethyltransferase C-terminal" evidence="5">
    <location>
        <begin position="724"/>
        <end position="807"/>
    </location>
</feature>
<dbReference type="InterPro" id="IPR032503">
    <property type="entry name" value="FAO_M"/>
</dbReference>
<reference evidence="7 8" key="1">
    <citation type="submission" date="2024-09" db="EMBL/GenBank/DDBJ databases">
        <authorList>
            <person name="Sun Q."/>
            <person name="Mori K."/>
        </authorList>
    </citation>
    <scope>NUCLEOTIDE SEQUENCE [LARGE SCALE GENOMIC DNA]</scope>
    <source>
        <strain evidence="7 8">NCAIM B.02537</strain>
    </source>
</reference>
<dbReference type="Gene3D" id="3.30.1360.120">
    <property type="entry name" value="Probable tRNA modification gtpase trme, domain 1"/>
    <property type="match status" value="1"/>
</dbReference>
<protein>
    <submittedName>
        <fullName evidence="7">FAD-dependent oxidoreductase</fullName>
    </submittedName>
</protein>
<dbReference type="RefSeq" id="WP_379482116.1">
    <property type="nucleotide sequence ID" value="NZ_JBHLTL010000011.1"/>
</dbReference>
<comment type="caution">
    <text evidence="7">The sequence shown here is derived from an EMBL/GenBank/DDBJ whole genome shotgun (WGS) entry which is preliminary data.</text>
</comment>
<feature type="domain" description="FAD dependent oxidoreductase central" evidence="6">
    <location>
        <begin position="369"/>
        <end position="424"/>
    </location>
</feature>
<dbReference type="SUPFAM" id="SSF54373">
    <property type="entry name" value="FAD-linked reductases, C-terminal domain"/>
    <property type="match status" value="1"/>
</dbReference>
<dbReference type="InterPro" id="IPR006076">
    <property type="entry name" value="FAD-dep_OxRdtase"/>
</dbReference>
<evidence type="ECO:0000313" key="7">
    <source>
        <dbReference type="EMBL" id="MFC0590666.1"/>
    </source>
</evidence>
<evidence type="ECO:0000259" key="5">
    <source>
        <dbReference type="Pfam" id="PF08669"/>
    </source>
</evidence>
<dbReference type="Gene3D" id="3.50.50.60">
    <property type="entry name" value="FAD/NAD(P)-binding domain"/>
    <property type="match status" value="1"/>
</dbReference>
<dbReference type="InterPro" id="IPR013977">
    <property type="entry name" value="GcvT_C"/>
</dbReference>
<organism evidence="7 8">
    <name type="scientific">Novosphingobium aquiterrae</name>
    <dbReference type="NCBI Taxonomy" id="624388"/>
    <lineage>
        <taxon>Bacteria</taxon>
        <taxon>Pseudomonadati</taxon>
        <taxon>Pseudomonadota</taxon>
        <taxon>Alphaproteobacteria</taxon>
        <taxon>Sphingomonadales</taxon>
        <taxon>Sphingomonadaceae</taxon>
        <taxon>Novosphingobium</taxon>
    </lineage>
</organism>
<feature type="domain" description="FAD dependent oxidoreductase" evidence="3">
    <location>
        <begin position="10"/>
        <end position="366"/>
    </location>
</feature>
<dbReference type="EMBL" id="JBHLTL010000011">
    <property type="protein sequence ID" value="MFC0590666.1"/>
    <property type="molecule type" value="Genomic_DNA"/>
</dbReference>
<dbReference type="PANTHER" id="PTHR43757:SF15">
    <property type="entry name" value="PYRUVATE DEHYDROGENASE PHOSPHATASE REGULATORY SUBUNIT, MITOCHONDRIAL-LIKE"/>
    <property type="match status" value="1"/>
</dbReference>
<keyword evidence="2" id="KW-0560">Oxidoreductase</keyword>
<evidence type="ECO:0000259" key="6">
    <source>
        <dbReference type="Pfam" id="PF16350"/>
    </source>
</evidence>
<dbReference type="InterPro" id="IPR027266">
    <property type="entry name" value="TrmE/GcvT-like"/>
</dbReference>
<name>A0ABV6PLE2_9SPHN</name>
<dbReference type="InterPro" id="IPR036188">
    <property type="entry name" value="FAD/NAD-bd_sf"/>
</dbReference>
<evidence type="ECO:0000256" key="2">
    <source>
        <dbReference type="ARBA" id="ARBA00023002"/>
    </source>
</evidence>
<accession>A0ABV6PLE2</accession>
<keyword evidence="8" id="KW-1185">Reference proteome</keyword>
<dbReference type="SUPFAM" id="SSF51905">
    <property type="entry name" value="FAD/NAD(P)-binding domain"/>
    <property type="match status" value="1"/>
</dbReference>
<dbReference type="SUPFAM" id="SSF101790">
    <property type="entry name" value="Aminomethyltransferase beta-barrel domain"/>
    <property type="match status" value="1"/>
</dbReference>
<sequence>MAADLPRKARVVIIGGGVIGCSIAYHLTRIGWDDVVLLERKQLTSGTTWHAAGLVGQLRPSINMTKLAKYTGELYRGLEAETGQATGYRQCGSISMATNAERFEELKRSASMAKVFDLPVHVVTPQEIKDLAGIVNVDDVVGGIHIPSDGYANAVDITMALAKGARSGGARIFENTKVTRIRHDGTRATGVDTADGPIDADYVVICGGMWTRDLAASVGVTAPLHACEHYYVLFEGVEGIDPSLPVLRDYDYCGYYKYDAGKLLVGAFEPNARPWGMDGISEDFCFDEIAGSFEHFEPLLMDAMRRVPALENAGILKFFCGPESFTPDVRYHLGESAELKGCFVAAGLNSIGLQSAGGVGKVMAEWIRDGIPPADLWTVDIRRNMPFQNNRKYLRERVTESLGLLYATHYPFKQYETARGVRKSAIHDRLAAAGACFGEAFGWERANWYAEPGTSPRYEYSYGRQNWFDASAGECKAVREAVALFDQSSFAKFRLEGRDACAVLNRVCANDVDVAPGKLVYTQWLNDKGGIEADLTVTRLSRDVFLIVGGAETETKDFNWLKRHTPDDARAVLTNVSSGMGVLSIMGPNARALLQSLSPSDLSDAAFSFGTSQEIELGYAIVRASRITYVGELGWEVYIPTEFMAGVYDEIVSGGAAFGLRHAGYHALNSLRMEKAYRHWGHDITDEDTPLEAGLGFAVKLDKPGGFIGREALLRQKQDGLKQRLVQFLLKSPEPMLYHNEPIWQGDRIAGYIRSGMYAHSLGAACGLGYVTAADGGVVGPISPDDYEIEIAGVRYSAIASLKPLYDPASTRIKM</sequence>
<dbReference type="Proteomes" id="UP001589943">
    <property type="component" value="Unassembled WGS sequence"/>
</dbReference>
<dbReference type="Gene3D" id="3.30.9.10">
    <property type="entry name" value="D-Amino Acid Oxidase, subunit A, domain 2"/>
    <property type="match status" value="1"/>
</dbReference>
<gene>
    <name evidence="7" type="ORF">ACFFF7_14735</name>
</gene>
<dbReference type="InterPro" id="IPR028896">
    <property type="entry name" value="GcvT/YgfZ/DmdA"/>
</dbReference>
<dbReference type="InterPro" id="IPR029043">
    <property type="entry name" value="GcvT/YgfZ_C"/>
</dbReference>
<dbReference type="PANTHER" id="PTHR43757">
    <property type="entry name" value="AMINOMETHYLTRANSFERASE"/>
    <property type="match status" value="1"/>
</dbReference>
<dbReference type="InterPro" id="IPR006222">
    <property type="entry name" value="GCVT_N"/>
</dbReference>
<dbReference type="Pfam" id="PF08669">
    <property type="entry name" value="GCV_T_C"/>
    <property type="match status" value="1"/>
</dbReference>
<evidence type="ECO:0000259" key="3">
    <source>
        <dbReference type="Pfam" id="PF01266"/>
    </source>
</evidence>